<gene>
    <name evidence="1" type="ORF">HDA41_002410</name>
</gene>
<evidence type="ECO:0000313" key="1">
    <source>
        <dbReference type="EMBL" id="MBB5794446.1"/>
    </source>
</evidence>
<name>A0A7W9H309_9ACTN</name>
<comment type="caution">
    <text evidence="1">The sequence shown here is derived from an EMBL/GenBank/DDBJ whole genome shotgun (WGS) entry which is preliminary data.</text>
</comment>
<sequence>MPTTPPGRLFGSGRRADGYEADEAWVLRREREGGGGAAGEGAIPAGGVRFACWRGDDQSMVIDPTMLQACLTGTLDVMEAGSILAQRLTDNFWAPPRS</sequence>
<protein>
    <submittedName>
        <fullName evidence="1">Uncharacterized protein</fullName>
    </submittedName>
</protein>
<evidence type="ECO:0000313" key="2">
    <source>
        <dbReference type="Proteomes" id="UP000590647"/>
    </source>
</evidence>
<dbReference type="Proteomes" id="UP000590647">
    <property type="component" value="Unassembled WGS sequence"/>
</dbReference>
<reference evidence="1 2" key="1">
    <citation type="submission" date="2020-08" db="EMBL/GenBank/DDBJ databases">
        <title>Sequencing the genomes of 1000 actinobacteria strains.</title>
        <authorList>
            <person name="Klenk H.-P."/>
        </authorList>
    </citation>
    <scope>NUCLEOTIDE SEQUENCE [LARGE SCALE GENOMIC DNA]</scope>
    <source>
        <strain evidence="1 2">DSM 40084</strain>
    </source>
</reference>
<dbReference type="AlphaFoldDB" id="A0A7W9H309"/>
<organism evidence="1 2">
    <name type="scientific">Streptomyces caelestis</name>
    <dbReference type="NCBI Taxonomy" id="36816"/>
    <lineage>
        <taxon>Bacteria</taxon>
        <taxon>Bacillati</taxon>
        <taxon>Actinomycetota</taxon>
        <taxon>Actinomycetes</taxon>
        <taxon>Kitasatosporales</taxon>
        <taxon>Streptomycetaceae</taxon>
        <taxon>Streptomyces</taxon>
    </lineage>
</organism>
<proteinExistence type="predicted"/>
<dbReference type="RefSeq" id="WP_184983254.1">
    <property type="nucleotide sequence ID" value="NZ_JACHNE010000001.1"/>
</dbReference>
<dbReference type="EMBL" id="JACHNE010000001">
    <property type="protein sequence ID" value="MBB5794446.1"/>
    <property type="molecule type" value="Genomic_DNA"/>
</dbReference>
<keyword evidence="2" id="KW-1185">Reference proteome</keyword>
<accession>A0A7W9H309</accession>